<accession>A0A8X7WV11</accession>
<dbReference type="InterPro" id="IPR057971">
    <property type="entry name" value="PKHA4-7_TBCA"/>
</dbReference>
<evidence type="ECO:0000313" key="3">
    <source>
        <dbReference type="EMBL" id="KAG2456130.1"/>
    </source>
</evidence>
<protein>
    <submittedName>
        <fullName evidence="3">PKHA4 protein</fullName>
    </submittedName>
</protein>
<dbReference type="PROSITE" id="PS50003">
    <property type="entry name" value="PH_DOMAIN"/>
    <property type="match status" value="1"/>
</dbReference>
<dbReference type="PANTHER" id="PTHR12752:SF7">
    <property type="entry name" value="PLECKSTRIN HOMOLOGY DOMAIN-CONTAINING FAMILY A MEMBER 4"/>
    <property type="match status" value="1"/>
</dbReference>
<reference evidence="3 4" key="1">
    <citation type="journal article" date="2021" name="Cell">
        <title>Tracing the genetic footprints of vertebrate landing in non-teleost ray-finned fishes.</title>
        <authorList>
            <person name="Bi X."/>
            <person name="Wang K."/>
            <person name="Yang L."/>
            <person name="Pan H."/>
            <person name="Jiang H."/>
            <person name="Wei Q."/>
            <person name="Fang M."/>
            <person name="Yu H."/>
            <person name="Zhu C."/>
            <person name="Cai Y."/>
            <person name="He Y."/>
            <person name="Gan X."/>
            <person name="Zeng H."/>
            <person name="Yu D."/>
            <person name="Zhu Y."/>
            <person name="Jiang H."/>
            <person name="Qiu Q."/>
            <person name="Yang H."/>
            <person name="Zhang Y.E."/>
            <person name="Wang W."/>
            <person name="Zhu M."/>
            <person name="He S."/>
            <person name="Zhang G."/>
        </authorList>
    </citation>
    <scope>NUCLEOTIDE SEQUENCE [LARGE SCALE GENOMIC DNA]</scope>
    <source>
        <strain evidence="3">Bchr_013</strain>
    </source>
</reference>
<comment type="caution">
    <text evidence="3">The sequence shown here is derived from an EMBL/GenBank/DDBJ whole genome shotgun (WGS) entry which is preliminary data.</text>
</comment>
<proteinExistence type="predicted"/>
<feature type="region of interest" description="Disordered" evidence="1">
    <location>
        <begin position="469"/>
        <end position="503"/>
    </location>
</feature>
<evidence type="ECO:0000313" key="4">
    <source>
        <dbReference type="Proteomes" id="UP000886611"/>
    </source>
</evidence>
<dbReference type="EMBL" id="JAATIS010009265">
    <property type="protein sequence ID" value="KAG2456130.1"/>
    <property type="molecule type" value="Genomic_DNA"/>
</dbReference>
<sequence>MRTYFFSAETQEDMAGWVRALKLSANLDKEQTSLTKDYPSYQDFTQLEESCLSLDFAIPNTLRDNSAPLSGTELGNQTDTLKDSVIMNPSKEQMNKEESKSGKEKQTSQTQLGNDHATLQVSGHLNNGAGICKEYEQPSSLLSPSHQWDNNSIEETPPLQVQNLGLRPSTHLGSRPHTPVGRVDVKPQGDSGQTLSQPYTFVSLSPFPANMLSNQPQDQRHFSHKPPPCFMNPQHMSIPQHFIGKAVSSSTGCNSLPPLPPTRASPGQISRLSLTCNSSKLLASNSQFCHKKVQHQIRASECDANLLLTQLCGQDRIMQSLSFERTKLCTDKESLECALKIIHLQIQEQQNQEVDASRATSIEGLMFQQAMLQEELVQTHAKICDVTMEMDRAWEEYKHLESELYVLKSHLEHICMFGRPQEKADAHRQLWIIEDVLIELCTNKSNFHFAVDSHTQTLPSSILLHELIHHPGEPSRPPKKATLVGGNAQNYSPKDINNRRSRD</sequence>
<feature type="non-terminal residue" evidence="3">
    <location>
        <position position="503"/>
    </location>
</feature>
<feature type="compositionally biased region" description="Polar residues" evidence="1">
    <location>
        <begin position="65"/>
        <end position="79"/>
    </location>
</feature>
<keyword evidence="4" id="KW-1185">Reference proteome</keyword>
<evidence type="ECO:0000256" key="1">
    <source>
        <dbReference type="SAM" id="MobiDB-lite"/>
    </source>
</evidence>
<gene>
    <name evidence="3" type="primary">Plekha4</name>
    <name evidence="3" type="ORF">GTO96_0007567</name>
</gene>
<dbReference type="Pfam" id="PF25541">
    <property type="entry name" value="TBCA_PH"/>
    <property type="match status" value="1"/>
</dbReference>
<name>A0A8X7WV11_POLSE</name>
<dbReference type="PANTHER" id="PTHR12752">
    <property type="entry name" value="PHOSPHOINOSITOL 3-PHOSPHATE-BINDING PROTEIN"/>
    <property type="match status" value="1"/>
</dbReference>
<organism evidence="3 4">
    <name type="scientific">Polypterus senegalus</name>
    <name type="common">Senegal bichir</name>
    <dbReference type="NCBI Taxonomy" id="55291"/>
    <lineage>
        <taxon>Eukaryota</taxon>
        <taxon>Metazoa</taxon>
        <taxon>Chordata</taxon>
        <taxon>Craniata</taxon>
        <taxon>Vertebrata</taxon>
        <taxon>Euteleostomi</taxon>
        <taxon>Actinopterygii</taxon>
        <taxon>Polypteriformes</taxon>
        <taxon>Polypteridae</taxon>
        <taxon>Polypterus</taxon>
    </lineage>
</organism>
<feature type="region of interest" description="Disordered" evidence="1">
    <location>
        <begin position="65"/>
        <end position="115"/>
    </location>
</feature>
<feature type="non-terminal residue" evidence="3">
    <location>
        <position position="1"/>
    </location>
</feature>
<feature type="domain" description="PH" evidence="2">
    <location>
        <begin position="1"/>
        <end position="26"/>
    </location>
</feature>
<dbReference type="InterPro" id="IPR001849">
    <property type="entry name" value="PH_domain"/>
</dbReference>
<evidence type="ECO:0000259" key="2">
    <source>
        <dbReference type="PROSITE" id="PS50003"/>
    </source>
</evidence>
<feature type="compositionally biased region" description="Basic and acidic residues" evidence="1">
    <location>
        <begin position="93"/>
        <end position="106"/>
    </location>
</feature>
<dbReference type="Proteomes" id="UP000886611">
    <property type="component" value="Unassembled WGS sequence"/>
</dbReference>
<dbReference type="AlphaFoldDB" id="A0A8X7WV11"/>